<organism evidence="2 3">
    <name type="scientific">Candidatus Yanofskybacteria bacterium RIFCSPLOWO2_12_FULL_43_11b</name>
    <dbReference type="NCBI Taxonomy" id="1802710"/>
    <lineage>
        <taxon>Bacteria</taxon>
        <taxon>Candidatus Yanofskyibacteriota</taxon>
    </lineage>
</organism>
<accession>A0A1F8H6L3</accession>
<name>A0A1F8H6L3_9BACT</name>
<dbReference type="CDD" id="cd04186">
    <property type="entry name" value="GT_2_like_c"/>
    <property type="match status" value="1"/>
</dbReference>
<protein>
    <recommendedName>
        <fullName evidence="1">Glycosyltransferase 2-like domain-containing protein</fullName>
    </recommendedName>
</protein>
<gene>
    <name evidence="2" type="ORF">A3G51_02305</name>
</gene>
<comment type="caution">
    <text evidence="2">The sequence shown here is derived from an EMBL/GenBank/DDBJ whole genome shotgun (WGS) entry which is preliminary data.</text>
</comment>
<dbReference type="Pfam" id="PF00535">
    <property type="entry name" value="Glycos_transf_2"/>
    <property type="match status" value="1"/>
</dbReference>
<evidence type="ECO:0000259" key="1">
    <source>
        <dbReference type="Pfam" id="PF00535"/>
    </source>
</evidence>
<dbReference type="Gene3D" id="3.90.550.10">
    <property type="entry name" value="Spore Coat Polysaccharide Biosynthesis Protein SpsA, Chain A"/>
    <property type="match status" value="1"/>
</dbReference>
<dbReference type="PANTHER" id="PTHR43179">
    <property type="entry name" value="RHAMNOSYLTRANSFERASE WBBL"/>
    <property type="match status" value="1"/>
</dbReference>
<evidence type="ECO:0000313" key="3">
    <source>
        <dbReference type="Proteomes" id="UP000177745"/>
    </source>
</evidence>
<dbReference type="InterPro" id="IPR001173">
    <property type="entry name" value="Glyco_trans_2-like"/>
</dbReference>
<dbReference type="PANTHER" id="PTHR43179:SF7">
    <property type="entry name" value="RHAMNOSYLTRANSFERASE WBBL"/>
    <property type="match status" value="1"/>
</dbReference>
<dbReference type="SUPFAM" id="SSF53448">
    <property type="entry name" value="Nucleotide-diphospho-sugar transferases"/>
    <property type="match status" value="1"/>
</dbReference>
<proteinExistence type="predicted"/>
<dbReference type="AlphaFoldDB" id="A0A1F8H6L3"/>
<reference evidence="2 3" key="1">
    <citation type="journal article" date="2016" name="Nat. Commun.">
        <title>Thousands of microbial genomes shed light on interconnected biogeochemical processes in an aquifer system.</title>
        <authorList>
            <person name="Anantharaman K."/>
            <person name="Brown C.T."/>
            <person name="Hug L.A."/>
            <person name="Sharon I."/>
            <person name="Castelle C.J."/>
            <person name="Probst A.J."/>
            <person name="Thomas B.C."/>
            <person name="Singh A."/>
            <person name="Wilkins M.J."/>
            <person name="Karaoz U."/>
            <person name="Brodie E.L."/>
            <person name="Williams K.H."/>
            <person name="Hubbard S.S."/>
            <person name="Banfield J.F."/>
        </authorList>
    </citation>
    <scope>NUCLEOTIDE SEQUENCE [LARGE SCALE GENOMIC DNA]</scope>
</reference>
<dbReference type="InterPro" id="IPR029044">
    <property type="entry name" value="Nucleotide-diphossugar_trans"/>
</dbReference>
<dbReference type="Proteomes" id="UP000177745">
    <property type="component" value="Unassembled WGS sequence"/>
</dbReference>
<dbReference type="EMBL" id="MGKY01000022">
    <property type="protein sequence ID" value="OGN33254.1"/>
    <property type="molecule type" value="Genomic_DNA"/>
</dbReference>
<feature type="domain" description="Glycosyltransferase 2-like" evidence="1">
    <location>
        <begin position="3"/>
        <end position="123"/>
    </location>
</feature>
<sequence length="271" mass="31447">MLSIIILSYKNPALLRLCLSSFARSLSAGLNYEIVVVDNETSLETQSVVLDEFQDKFKNIKLIPLQKNCGYTRGVNEGIKASKGEYVLYFNYDVVVEPGAIEKLFDYFKKHRDVGLLGPKLINFNGTEQASCFKFYSPWTVICRRIPYLPYAQKILGRFLMKNADLSKTQEVDWVSGAVFITSKSAIEKVGLLDEKLYHYFSDVDWARRFWENGYKVIYFPDAKIFHYHGQTSRGRLGILEFIFNRATRWHVKDAIFYFSKYGLRIPRSDN</sequence>
<evidence type="ECO:0000313" key="2">
    <source>
        <dbReference type="EMBL" id="OGN33254.1"/>
    </source>
</evidence>